<evidence type="ECO:0000313" key="1">
    <source>
        <dbReference type="EMBL" id="KAK3251189.1"/>
    </source>
</evidence>
<reference evidence="1 2" key="1">
    <citation type="journal article" date="2015" name="Genome Biol. Evol.">
        <title>Comparative Genomics of a Bacterivorous Green Alga Reveals Evolutionary Causalities and Consequences of Phago-Mixotrophic Mode of Nutrition.</title>
        <authorList>
            <person name="Burns J.A."/>
            <person name="Paasch A."/>
            <person name="Narechania A."/>
            <person name="Kim E."/>
        </authorList>
    </citation>
    <scope>NUCLEOTIDE SEQUENCE [LARGE SCALE GENOMIC DNA]</scope>
    <source>
        <strain evidence="1 2">PLY_AMNH</strain>
    </source>
</reference>
<accession>A0AAE0CB17</accession>
<proteinExistence type="predicted"/>
<protein>
    <submittedName>
        <fullName evidence="1">Uncharacterized protein</fullName>
    </submittedName>
</protein>
<gene>
    <name evidence="1" type="ORF">CYMTET_39467</name>
</gene>
<sequence>MLVADYFSSDGGSDLDSAPTLRPVHLDMQSFSSGGGIRITKEPKIQPSQRLKEFPNHCLRISGGKLFCSCCKEELSLLKQSVKTHVSSAKHSLAKDKYVQQRQDDAHITDVLTEYFTEHNDEATAGLEPEVHLYRYRVTESLLFAGVPISKGDYLRPLLERADIKLTGSEHLRQYVPKIESLEFEHLHHELQGQSVFFILEQKKIRKNIGAFSKWEEKYRCFLEKFLKKI</sequence>
<name>A0AAE0CB17_9CHLO</name>
<dbReference type="AlphaFoldDB" id="A0AAE0CB17"/>
<keyword evidence="2" id="KW-1185">Reference proteome</keyword>
<evidence type="ECO:0000313" key="2">
    <source>
        <dbReference type="Proteomes" id="UP001190700"/>
    </source>
</evidence>
<dbReference type="Proteomes" id="UP001190700">
    <property type="component" value="Unassembled WGS sequence"/>
</dbReference>
<organism evidence="1 2">
    <name type="scientific">Cymbomonas tetramitiformis</name>
    <dbReference type="NCBI Taxonomy" id="36881"/>
    <lineage>
        <taxon>Eukaryota</taxon>
        <taxon>Viridiplantae</taxon>
        <taxon>Chlorophyta</taxon>
        <taxon>Pyramimonadophyceae</taxon>
        <taxon>Pyramimonadales</taxon>
        <taxon>Pyramimonadaceae</taxon>
        <taxon>Cymbomonas</taxon>
    </lineage>
</organism>
<comment type="caution">
    <text evidence="1">The sequence shown here is derived from an EMBL/GenBank/DDBJ whole genome shotgun (WGS) entry which is preliminary data.</text>
</comment>
<dbReference type="EMBL" id="LGRX02026200">
    <property type="protein sequence ID" value="KAK3251189.1"/>
    <property type="molecule type" value="Genomic_DNA"/>
</dbReference>